<accession>A0ABP7RH03</accession>
<gene>
    <name evidence="1" type="ORF">GCM10022211_03480</name>
</gene>
<name>A0ABP7RH03_9SPHN</name>
<proteinExistence type="predicted"/>
<evidence type="ECO:0000313" key="2">
    <source>
        <dbReference type="Proteomes" id="UP001501310"/>
    </source>
</evidence>
<keyword evidence="2" id="KW-1185">Reference proteome</keyword>
<dbReference type="RefSeq" id="WP_344708436.1">
    <property type="nucleotide sequence ID" value="NZ_BAAAZD010000001.1"/>
</dbReference>
<reference evidence="2" key="1">
    <citation type="journal article" date="2019" name="Int. J. Syst. Evol. Microbiol.">
        <title>The Global Catalogue of Microorganisms (GCM) 10K type strain sequencing project: providing services to taxonomists for standard genome sequencing and annotation.</title>
        <authorList>
            <consortium name="The Broad Institute Genomics Platform"/>
            <consortium name="The Broad Institute Genome Sequencing Center for Infectious Disease"/>
            <person name="Wu L."/>
            <person name="Ma J."/>
        </authorList>
    </citation>
    <scope>NUCLEOTIDE SEQUENCE [LARGE SCALE GENOMIC DNA]</scope>
    <source>
        <strain evidence="2">JCM 16603</strain>
    </source>
</reference>
<sequence>MSVELPVSQSLQDAHRHAVAELNRWRGHCIETLARLEEAATLTIAALPLPPGEKQPTVFGARMKVLKTVLQGCPHKKAPQLISDLDELQSDLNWRNRIVHAASSVYVDKQGGWIWHYRFRPSKAGAALEAGVLDQKTAIALENRLSSRVQSLMRRLDDVRADAAQSKPTQTPTGQPSH</sequence>
<dbReference type="Proteomes" id="UP001501310">
    <property type="component" value="Unassembled WGS sequence"/>
</dbReference>
<evidence type="ECO:0000313" key="1">
    <source>
        <dbReference type="EMBL" id="GAA3997419.1"/>
    </source>
</evidence>
<organism evidence="1 2">
    <name type="scientific">Sphingomonas humi</name>
    <dbReference type="NCBI Taxonomy" id="335630"/>
    <lineage>
        <taxon>Bacteria</taxon>
        <taxon>Pseudomonadati</taxon>
        <taxon>Pseudomonadota</taxon>
        <taxon>Alphaproteobacteria</taxon>
        <taxon>Sphingomonadales</taxon>
        <taxon>Sphingomonadaceae</taxon>
        <taxon>Sphingomonas</taxon>
    </lineage>
</organism>
<comment type="caution">
    <text evidence="1">The sequence shown here is derived from an EMBL/GenBank/DDBJ whole genome shotgun (WGS) entry which is preliminary data.</text>
</comment>
<protein>
    <submittedName>
        <fullName evidence="1">Uncharacterized protein</fullName>
    </submittedName>
</protein>
<dbReference type="EMBL" id="BAAAZD010000001">
    <property type="protein sequence ID" value="GAA3997419.1"/>
    <property type="molecule type" value="Genomic_DNA"/>
</dbReference>